<dbReference type="InterPro" id="IPR015421">
    <property type="entry name" value="PyrdxlP-dep_Trfase_major"/>
</dbReference>
<dbReference type="Gene3D" id="3.40.640.10">
    <property type="entry name" value="Type I PLP-dependent aspartate aminotransferase-like (Major domain)"/>
    <property type="match status" value="1"/>
</dbReference>
<dbReference type="InterPro" id="IPR015424">
    <property type="entry name" value="PyrdxlP-dep_Trfase"/>
</dbReference>
<dbReference type="Pfam" id="PF00282">
    <property type="entry name" value="Pyridoxal_deC"/>
    <property type="match status" value="1"/>
</dbReference>
<keyword evidence="6" id="KW-1185">Reference proteome</keyword>
<evidence type="ECO:0000256" key="3">
    <source>
        <dbReference type="ARBA" id="ARBA00023239"/>
    </source>
</evidence>
<dbReference type="Proteomes" id="UP001228504">
    <property type="component" value="Unassembled WGS sequence"/>
</dbReference>
<organism evidence="5 6">
    <name type="scientific">Eubacterium multiforme</name>
    <dbReference type="NCBI Taxonomy" id="83339"/>
    <lineage>
        <taxon>Bacteria</taxon>
        <taxon>Bacillati</taxon>
        <taxon>Bacillota</taxon>
        <taxon>Clostridia</taxon>
        <taxon>Eubacteriales</taxon>
        <taxon>Eubacteriaceae</taxon>
        <taxon>Eubacterium</taxon>
    </lineage>
</organism>
<dbReference type="PANTHER" id="PTHR42735">
    <property type="match status" value="1"/>
</dbReference>
<dbReference type="InterPro" id="IPR021115">
    <property type="entry name" value="Pyridoxal-P_BS"/>
</dbReference>
<proteinExistence type="predicted"/>
<feature type="domain" description="L-tyrosine decarboxylase C-terminal" evidence="4">
    <location>
        <begin position="476"/>
        <end position="615"/>
    </location>
</feature>
<evidence type="ECO:0000313" key="6">
    <source>
        <dbReference type="Proteomes" id="UP001228504"/>
    </source>
</evidence>
<comment type="caution">
    <text evidence="5">The sequence shown here is derived from an EMBL/GenBank/DDBJ whole genome shotgun (WGS) entry which is preliminary data.</text>
</comment>
<comment type="cofactor">
    <cofactor evidence="1">
        <name>pyridoxal 5'-phosphate</name>
        <dbReference type="ChEBI" id="CHEBI:597326"/>
    </cofactor>
</comment>
<evidence type="ECO:0000259" key="4">
    <source>
        <dbReference type="Pfam" id="PF21391"/>
    </source>
</evidence>
<name>A0ABT9UPI0_9FIRM</name>
<dbReference type="Pfam" id="PF21391">
    <property type="entry name" value="tyr_de_CO2_C"/>
    <property type="match status" value="1"/>
</dbReference>
<dbReference type="SUPFAM" id="SSF53383">
    <property type="entry name" value="PLP-dependent transferases"/>
    <property type="match status" value="1"/>
</dbReference>
<protein>
    <submittedName>
        <fullName evidence="5">Tyrosine decarboxylase</fullName>
    </submittedName>
</protein>
<keyword evidence="3" id="KW-0456">Lyase</keyword>
<dbReference type="PANTHER" id="PTHR42735:SF4">
    <property type="entry name" value="PYRIDOXAL PHOSPHATE-DEPENDENT DECARBOXYLASE FAMILY PROTEIN"/>
    <property type="match status" value="1"/>
</dbReference>
<evidence type="ECO:0000313" key="5">
    <source>
        <dbReference type="EMBL" id="MDQ0148538.1"/>
    </source>
</evidence>
<gene>
    <name evidence="5" type="ORF">J2S18_000455</name>
</gene>
<reference evidence="5 6" key="1">
    <citation type="submission" date="2023-07" db="EMBL/GenBank/DDBJ databases">
        <title>Genomic Encyclopedia of Type Strains, Phase IV (KMG-IV): sequencing the most valuable type-strain genomes for metagenomic binning, comparative biology and taxonomic classification.</title>
        <authorList>
            <person name="Goeker M."/>
        </authorList>
    </citation>
    <scope>NUCLEOTIDE SEQUENCE [LARGE SCALE GENOMIC DNA]</scope>
    <source>
        <strain evidence="5 6">DSM 20694</strain>
    </source>
</reference>
<dbReference type="EMBL" id="JAUSUF010000001">
    <property type="protein sequence ID" value="MDQ0148538.1"/>
    <property type="molecule type" value="Genomic_DNA"/>
</dbReference>
<accession>A0ABT9UPI0</accession>
<dbReference type="RefSeq" id="WP_307482711.1">
    <property type="nucleotide sequence ID" value="NZ_JAUSUF010000001.1"/>
</dbReference>
<keyword evidence="2" id="KW-0663">Pyridoxal phosphate</keyword>
<evidence type="ECO:0000256" key="1">
    <source>
        <dbReference type="ARBA" id="ARBA00001933"/>
    </source>
</evidence>
<dbReference type="InterPro" id="IPR050477">
    <property type="entry name" value="GrpII_AminoAcid_Decarb"/>
</dbReference>
<dbReference type="InterPro" id="IPR002129">
    <property type="entry name" value="PyrdxlP-dep_de-COase"/>
</dbReference>
<dbReference type="InterPro" id="IPR049373">
    <property type="entry name" value="TyrDC_C"/>
</dbReference>
<evidence type="ECO:0000256" key="2">
    <source>
        <dbReference type="ARBA" id="ARBA00022898"/>
    </source>
</evidence>
<sequence>MEKQHNTDVNVDALFLGPKAENEEFFLKNLTKMFTEHSQWRKNFHPEDENVITGDRLTNKNFIETQKKTECVLEELSSKLRANMMPWHSMRYIGHMNAETIMPALLGYFAAMMYNGNNCAYEGAPATTILEGEVGEDFCKLMSIDPQTGWGHISVDGTTANVEALWYARNIKSLPLAMKEVAPELVEGKTEWELLNMSVKEILDILEKNNDKIDAIKEHSARASGSLIPKLGKVLVPQTKHYSWLKAVDILGVGSDNLIQVPVDDHFRMKIDSLEEIIKDCVSKEIPIMCVVGVVGSTEEGSVDCIDKIADLRDKFSKQGINFYFHIDAAFGAYCRAIFLDTDGSFIPENQLKAKLEEHHVFEHPENISWPSKDIYIAFRDMNRADSLTIDPHKMGYVPYAAGGICIKDKRMRDSISYFANYTFEKGMDIPVLLGAFTLEGSKAGASAAAVWAAHQVLPLNITGYGKLIGASIESAFNVYNRLESQKTFEVNGTNIIVKTLTKPEFNMVDFAFNIEGNTDLELMNKINHLFYEEASFCTKLFTNDFITSHTIFDYSGYGDSPVKFAEKFGISKTEWDRVHSIGLLRATALNTFFADKETFDVYEKKISKAIVEDLKIVLMKLNN</sequence>
<dbReference type="PROSITE" id="PS00392">
    <property type="entry name" value="DDC_GAD_HDC_YDC"/>
    <property type="match status" value="1"/>
</dbReference>